<proteinExistence type="predicted"/>
<reference evidence="1" key="1">
    <citation type="submission" date="2016-09" db="EMBL/GenBank/DDBJ databases">
        <title>Whole genome sequence analysis of Salmonella Typhi isolated in Thailand before and after the introduction of a national immunization program.</title>
        <authorList>
            <person name="Dyson Z.A."/>
            <person name="Thanh D.P."/>
            <person name="Bodhidatta L."/>
            <person name="Mason C.J."/>
            <person name="Rabaa M.A."/>
            <person name="Vinh P.V."/>
            <person name="Thanh T.H."/>
            <person name="Thwaites G.E."/>
            <person name="Baker S."/>
            <person name="Holt K.E."/>
        </authorList>
    </citation>
    <scope>NUCLEOTIDE SEQUENCE</scope>
    <source>
        <strain evidence="1">Salmonella Typhi Ty031 plasmid pTy031_01</strain>
        <plasmid evidence="1">pTy031_01</plasmid>
    </source>
</reference>
<dbReference type="EMBL" id="KX833210">
    <property type="protein sequence ID" value="API82883.1"/>
    <property type="molecule type" value="Genomic_DNA"/>
</dbReference>
<evidence type="ECO:0000313" key="1">
    <source>
        <dbReference type="EMBL" id="API82883.1"/>
    </source>
</evidence>
<sequence>MNSITIEEKDLNSGVFVINQAKFKNKTAYTCIRMTDDIKSLLKQKCSGALDIAIIGLLNHGLNKLKEQNKAIEIKNINGNIHFIEHDKTNGNSFINVKAKIQRESSKSFSIRMDKDLKERLKEASGNISYSVGILGVIKYSLFMLEKNNKALIIKNTDANIDNSYFI</sequence>
<protein>
    <submittedName>
        <fullName evidence="1">Uncharacterized protein</fullName>
    </submittedName>
</protein>
<dbReference type="RefSeq" id="WP_024172954.1">
    <property type="nucleotide sequence ID" value="NZ_KX833210.1"/>
</dbReference>
<accession>A0A1L4BLQ9</accession>
<name>A0A1L4BLQ9_SALTI</name>
<keyword evidence="1" id="KW-0614">Plasmid</keyword>
<dbReference type="AlphaFoldDB" id="A0A1L4BLQ9"/>
<geneLocation type="plasmid" evidence="1">
    <name>pTy031_01</name>
</geneLocation>
<organism evidence="1">
    <name type="scientific">Salmonella typhi</name>
    <dbReference type="NCBI Taxonomy" id="90370"/>
    <lineage>
        <taxon>Bacteria</taxon>
        <taxon>Pseudomonadati</taxon>
        <taxon>Pseudomonadota</taxon>
        <taxon>Gammaproteobacteria</taxon>
        <taxon>Enterobacterales</taxon>
        <taxon>Enterobacteriaceae</taxon>
        <taxon>Salmonella</taxon>
    </lineage>
</organism>